<dbReference type="PANTHER" id="PTHR44103">
    <property type="entry name" value="PROPROTEIN CONVERTASE P"/>
    <property type="match status" value="1"/>
</dbReference>
<sequence length="445" mass="48144">MKKTLINLLIAMPLVLPITSYANEVSLSITGQGKVENHINSCNSNCTLSTSNSALNLQPVADEGWYFSGWQGQQCDWGEGIISSTEPTLIGSATGGAKTLESIDINHDGLIDLLAISLFNGNIISYINQGDGTFSQQNIITDLHYPSALDSYDWDNDGDLDLFIAEYGTGVGDILLYLNDGNGQFEFKETLKFKNARPYAFTVTDYDKDGIADIVVSSFSADISGDLFVLVNSISNEKISWYKNTGDELIEQNVISDKAAITIDSVEFDSIGTTIVSAEILSGEIVTYSAQGRAVISTGGAAYGAAFGDIDKDDLIDVFSAHYQPAKLGVTYGKENGEFSVESVIATPENGVTATAMGDFNNDSFIDLAYGEFNKKGFYYFATTSYKNCILEQGSSISIEAVFKKNDTNSGSDSVEEKSENNSSGGSVYWLSYLLVFLLITRKNN</sequence>
<keyword evidence="1 2" id="KW-0732">Signal</keyword>
<dbReference type="InterPro" id="IPR028994">
    <property type="entry name" value="Integrin_alpha_N"/>
</dbReference>
<feature type="chain" id="PRO_5021408198" evidence="2">
    <location>
        <begin position="23"/>
        <end position="445"/>
    </location>
</feature>
<gene>
    <name evidence="3" type="ORF">EPA86_07465</name>
</gene>
<dbReference type="AlphaFoldDB" id="A0A502L000"/>
<reference evidence="3 4" key="1">
    <citation type="submission" date="2019-01" db="EMBL/GenBank/DDBJ databases">
        <title>Litorilituus lipolytica sp. nov., isolated from intertidal sand of the Yellow Sea in China.</title>
        <authorList>
            <person name="Liu A."/>
        </authorList>
    </citation>
    <scope>NUCLEOTIDE SEQUENCE [LARGE SCALE GENOMIC DNA]</scope>
    <source>
        <strain evidence="3 4">RZ04</strain>
    </source>
</reference>
<dbReference type="InterPro" id="IPR013517">
    <property type="entry name" value="FG-GAP"/>
</dbReference>
<dbReference type="Gene3D" id="2.130.10.130">
    <property type="entry name" value="Integrin alpha, N-terminal"/>
    <property type="match status" value="1"/>
</dbReference>
<accession>A0A502L000</accession>
<evidence type="ECO:0000256" key="1">
    <source>
        <dbReference type="ARBA" id="ARBA00022729"/>
    </source>
</evidence>
<evidence type="ECO:0000313" key="4">
    <source>
        <dbReference type="Proteomes" id="UP000315303"/>
    </source>
</evidence>
<comment type="caution">
    <text evidence="3">The sequence shown here is derived from an EMBL/GenBank/DDBJ whole genome shotgun (WGS) entry which is preliminary data.</text>
</comment>
<proteinExistence type="predicted"/>
<dbReference type="OrthoDB" id="100785at2"/>
<keyword evidence="4" id="KW-1185">Reference proteome</keyword>
<dbReference type="SUPFAM" id="SSF69318">
    <property type="entry name" value="Integrin alpha N-terminal domain"/>
    <property type="match status" value="1"/>
</dbReference>
<dbReference type="Proteomes" id="UP000315303">
    <property type="component" value="Unassembled WGS sequence"/>
</dbReference>
<organism evidence="3 4">
    <name type="scientific">Litorilituus lipolyticus</name>
    <dbReference type="NCBI Taxonomy" id="2491017"/>
    <lineage>
        <taxon>Bacteria</taxon>
        <taxon>Pseudomonadati</taxon>
        <taxon>Pseudomonadota</taxon>
        <taxon>Gammaproteobacteria</taxon>
        <taxon>Alteromonadales</taxon>
        <taxon>Colwelliaceae</taxon>
        <taxon>Litorilituus</taxon>
    </lineage>
</organism>
<feature type="signal peptide" evidence="2">
    <location>
        <begin position="1"/>
        <end position="22"/>
    </location>
</feature>
<dbReference type="RefSeq" id="WP_140602807.1">
    <property type="nucleotide sequence ID" value="NZ_SAWY01000016.1"/>
</dbReference>
<dbReference type="Pfam" id="PF13517">
    <property type="entry name" value="FG-GAP_3"/>
    <property type="match status" value="1"/>
</dbReference>
<name>A0A502L000_9GAMM</name>
<dbReference type="PANTHER" id="PTHR44103:SF1">
    <property type="entry name" value="PROPROTEIN CONVERTASE P"/>
    <property type="match status" value="1"/>
</dbReference>
<dbReference type="EMBL" id="SAWY01000016">
    <property type="protein sequence ID" value="TPH16119.1"/>
    <property type="molecule type" value="Genomic_DNA"/>
</dbReference>
<evidence type="ECO:0000256" key="2">
    <source>
        <dbReference type="SAM" id="SignalP"/>
    </source>
</evidence>
<protein>
    <submittedName>
        <fullName evidence="3">VCBS repeat-containing protein</fullName>
    </submittedName>
</protein>
<evidence type="ECO:0000313" key="3">
    <source>
        <dbReference type="EMBL" id="TPH16119.1"/>
    </source>
</evidence>